<reference evidence="1 2" key="1">
    <citation type="journal article" date="2014" name="Nature">
        <title>An environmental bacterial taxon with a large and distinct metabolic repertoire.</title>
        <authorList>
            <person name="Wilson M.C."/>
            <person name="Mori T."/>
            <person name="Ruckert C."/>
            <person name="Uria A.R."/>
            <person name="Helf M.J."/>
            <person name="Takada K."/>
            <person name="Gernert C."/>
            <person name="Steffens U.A."/>
            <person name="Heycke N."/>
            <person name="Schmitt S."/>
            <person name="Rinke C."/>
            <person name="Helfrich E.J."/>
            <person name="Brachmann A.O."/>
            <person name="Gurgui C."/>
            <person name="Wakimoto T."/>
            <person name="Kracht M."/>
            <person name="Crusemann M."/>
            <person name="Hentschel U."/>
            <person name="Abe I."/>
            <person name="Matsunaga S."/>
            <person name="Kalinowski J."/>
            <person name="Takeyama H."/>
            <person name="Piel J."/>
        </authorList>
    </citation>
    <scope>NUCLEOTIDE SEQUENCE [LARGE SCALE GENOMIC DNA]</scope>
    <source>
        <strain evidence="2">TSY1</strain>
    </source>
</reference>
<organism evidence="1 2">
    <name type="scientific">Entotheonella factor</name>
    <dbReference type="NCBI Taxonomy" id="1429438"/>
    <lineage>
        <taxon>Bacteria</taxon>
        <taxon>Pseudomonadati</taxon>
        <taxon>Nitrospinota/Tectimicrobiota group</taxon>
        <taxon>Candidatus Tectimicrobiota</taxon>
        <taxon>Candidatus Entotheonellia</taxon>
        <taxon>Candidatus Entotheonellales</taxon>
        <taxon>Candidatus Entotheonellaceae</taxon>
        <taxon>Candidatus Entotheonella</taxon>
    </lineage>
</organism>
<dbReference type="Proteomes" id="UP000019141">
    <property type="component" value="Unassembled WGS sequence"/>
</dbReference>
<name>W4L443_ENTF1</name>
<protein>
    <submittedName>
        <fullName evidence="1">Uncharacterized protein</fullName>
    </submittedName>
</protein>
<evidence type="ECO:0000313" key="2">
    <source>
        <dbReference type="Proteomes" id="UP000019141"/>
    </source>
</evidence>
<comment type="caution">
    <text evidence="1">The sequence shown here is derived from an EMBL/GenBank/DDBJ whole genome shotgun (WGS) entry which is preliminary data.</text>
</comment>
<dbReference type="EMBL" id="AZHW01001404">
    <property type="protein sequence ID" value="ETW92674.1"/>
    <property type="molecule type" value="Genomic_DNA"/>
</dbReference>
<sequence>MVYESYVRLGTFIPTKLVLKRATRHVRRMGQHLRTWIEKHHRKE</sequence>
<keyword evidence="2" id="KW-1185">Reference proteome</keyword>
<gene>
    <name evidence="1" type="ORF">ETSY1_42635</name>
</gene>
<proteinExistence type="predicted"/>
<evidence type="ECO:0000313" key="1">
    <source>
        <dbReference type="EMBL" id="ETW92674.1"/>
    </source>
</evidence>
<dbReference type="AlphaFoldDB" id="W4L443"/>
<accession>W4L443</accession>
<dbReference type="HOGENOM" id="CLU_3213830_0_0_7"/>